<dbReference type="InterPro" id="IPR001307">
    <property type="entry name" value="Thiosulphate_STrfase_CS"/>
</dbReference>
<dbReference type="Gene3D" id="3.40.250.10">
    <property type="entry name" value="Rhodanese-like domain"/>
    <property type="match status" value="1"/>
</dbReference>
<dbReference type="SMART" id="SM00418">
    <property type="entry name" value="HTH_ARSR"/>
    <property type="match status" value="1"/>
</dbReference>
<evidence type="ECO:0000256" key="4">
    <source>
        <dbReference type="SAM" id="MobiDB-lite"/>
    </source>
</evidence>
<dbReference type="Pfam" id="PF00581">
    <property type="entry name" value="Rhodanese"/>
    <property type="match status" value="1"/>
</dbReference>
<dbReference type="InterPro" id="IPR036390">
    <property type="entry name" value="WH_DNA-bd_sf"/>
</dbReference>
<dbReference type="GO" id="GO:0004792">
    <property type="term" value="F:thiosulfate-cyanide sulfurtransferase activity"/>
    <property type="evidence" value="ECO:0007669"/>
    <property type="project" value="InterPro"/>
</dbReference>
<dbReference type="InterPro" id="IPR001845">
    <property type="entry name" value="HTH_ArsR_DNA-bd_dom"/>
</dbReference>
<feature type="region of interest" description="Disordered" evidence="4">
    <location>
        <begin position="114"/>
        <end position="138"/>
    </location>
</feature>
<evidence type="ECO:0000313" key="8">
    <source>
        <dbReference type="Proteomes" id="UP000238217"/>
    </source>
</evidence>
<reference evidence="7 8" key="1">
    <citation type="submission" date="2018-03" db="EMBL/GenBank/DDBJ databases">
        <title>Comparative analysis of microorganisms from saline springs in Andes Mountain Range, Colombia.</title>
        <authorList>
            <person name="Rubin E."/>
        </authorList>
    </citation>
    <scope>NUCLEOTIDE SEQUENCE [LARGE SCALE GENOMIC DNA]</scope>
    <source>
        <strain evidence="7 8">CG 35</strain>
    </source>
</reference>
<organism evidence="7 8">
    <name type="scientific">Nesterenkonia sandarakina</name>
    <dbReference type="NCBI Taxonomy" id="272918"/>
    <lineage>
        <taxon>Bacteria</taxon>
        <taxon>Bacillati</taxon>
        <taxon>Actinomycetota</taxon>
        <taxon>Actinomycetes</taxon>
        <taxon>Micrococcales</taxon>
        <taxon>Micrococcaceae</taxon>
        <taxon>Nesterenkonia</taxon>
    </lineage>
</organism>
<dbReference type="Gene3D" id="1.10.10.10">
    <property type="entry name" value="Winged helix-like DNA-binding domain superfamily/Winged helix DNA-binding domain"/>
    <property type="match status" value="1"/>
</dbReference>
<keyword evidence="8" id="KW-1185">Reference proteome</keyword>
<evidence type="ECO:0000259" key="6">
    <source>
        <dbReference type="PROSITE" id="PS50987"/>
    </source>
</evidence>
<protein>
    <submittedName>
        <fullName evidence="7">ArsR family transcriptional regulator</fullName>
    </submittedName>
</protein>
<evidence type="ECO:0000256" key="3">
    <source>
        <dbReference type="ARBA" id="ARBA00023163"/>
    </source>
</evidence>
<accession>A0A2T0YAY8</accession>
<gene>
    <name evidence="7" type="ORF">BCL67_12810</name>
</gene>
<dbReference type="OrthoDB" id="9802028at2"/>
<keyword evidence="3" id="KW-0804">Transcription</keyword>
<dbReference type="InterPro" id="IPR001763">
    <property type="entry name" value="Rhodanese-like_dom"/>
</dbReference>
<sequence length="257" mass="27792">MGDREKKTVLFEQVARVGKALGSGKRLELLDLLAQGERSVEHLAAAAQLGLSTTSAHLQVLRQAGLVTTRREGTRVHYALAGLDVFRLYEQLRNVAGEHVADVSRAREDYLGSGRTSEALEPGYGSVRGSLHESSPDSAQEVSRDELLNRVAAGAVTVLDVRPGEEYAAAHIPGAISIPMDELSQRIDELPSDQEVIAYCRGAYCVLAYEAVDLLRAAGRSASRLHEGMLEWRVNELPVESDPTHTGPAARRLTSTG</sequence>
<evidence type="ECO:0000256" key="1">
    <source>
        <dbReference type="ARBA" id="ARBA00023015"/>
    </source>
</evidence>
<evidence type="ECO:0000256" key="2">
    <source>
        <dbReference type="ARBA" id="ARBA00023125"/>
    </source>
</evidence>
<evidence type="ECO:0000313" key="7">
    <source>
        <dbReference type="EMBL" id="PRZ11875.1"/>
    </source>
</evidence>
<evidence type="ECO:0000259" key="5">
    <source>
        <dbReference type="PROSITE" id="PS50206"/>
    </source>
</evidence>
<dbReference type="PRINTS" id="PR00778">
    <property type="entry name" value="HTHARSR"/>
</dbReference>
<dbReference type="SUPFAM" id="SSF46785">
    <property type="entry name" value="Winged helix' DNA-binding domain"/>
    <property type="match status" value="1"/>
</dbReference>
<dbReference type="CDD" id="cd00158">
    <property type="entry name" value="RHOD"/>
    <property type="match status" value="1"/>
</dbReference>
<dbReference type="FunFam" id="3.40.250.10:FF:000039">
    <property type="entry name" value="ArsR family transcriptional regulator"/>
    <property type="match status" value="1"/>
</dbReference>
<name>A0A2T0YAY8_9MICC</name>
<proteinExistence type="predicted"/>
<comment type="caution">
    <text evidence="7">The sequence shown here is derived from an EMBL/GenBank/DDBJ whole genome shotgun (WGS) entry which is preliminary data.</text>
</comment>
<dbReference type="SMART" id="SM00450">
    <property type="entry name" value="RHOD"/>
    <property type="match status" value="1"/>
</dbReference>
<dbReference type="Proteomes" id="UP000238217">
    <property type="component" value="Unassembled WGS sequence"/>
</dbReference>
<dbReference type="EMBL" id="PVTY01000028">
    <property type="protein sequence ID" value="PRZ11875.1"/>
    <property type="molecule type" value="Genomic_DNA"/>
</dbReference>
<feature type="domain" description="HTH arsR-type" evidence="6">
    <location>
        <begin position="6"/>
        <end position="100"/>
    </location>
</feature>
<dbReference type="InterPro" id="IPR036873">
    <property type="entry name" value="Rhodanese-like_dom_sf"/>
</dbReference>
<dbReference type="SUPFAM" id="SSF52821">
    <property type="entry name" value="Rhodanese/Cell cycle control phosphatase"/>
    <property type="match status" value="1"/>
</dbReference>
<dbReference type="Pfam" id="PF01022">
    <property type="entry name" value="HTH_5"/>
    <property type="match status" value="1"/>
</dbReference>
<dbReference type="AlphaFoldDB" id="A0A2T0YAY8"/>
<dbReference type="InterPro" id="IPR011991">
    <property type="entry name" value="ArsR-like_HTH"/>
</dbReference>
<dbReference type="RefSeq" id="WP_106124067.1">
    <property type="nucleotide sequence ID" value="NZ_PVTY01000028.1"/>
</dbReference>
<dbReference type="PROSITE" id="PS00380">
    <property type="entry name" value="RHODANESE_1"/>
    <property type="match status" value="1"/>
</dbReference>
<dbReference type="PROSITE" id="PS50987">
    <property type="entry name" value="HTH_ARSR_2"/>
    <property type="match status" value="1"/>
</dbReference>
<dbReference type="InterPro" id="IPR051011">
    <property type="entry name" value="Metal_resp_trans_reg"/>
</dbReference>
<keyword evidence="2" id="KW-0238">DNA-binding</keyword>
<dbReference type="GO" id="GO:0003677">
    <property type="term" value="F:DNA binding"/>
    <property type="evidence" value="ECO:0007669"/>
    <property type="project" value="UniProtKB-KW"/>
</dbReference>
<dbReference type="InterPro" id="IPR036388">
    <property type="entry name" value="WH-like_DNA-bd_sf"/>
</dbReference>
<feature type="domain" description="Rhodanese" evidence="5">
    <location>
        <begin position="152"/>
        <end position="241"/>
    </location>
</feature>
<dbReference type="GO" id="GO:0003700">
    <property type="term" value="F:DNA-binding transcription factor activity"/>
    <property type="evidence" value="ECO:0007669"/>
    <property type="project" value="InterPro"/>
</dbReference>
<keyword evidence="1" id="KW-0805">Transcription regulation</keyword>
<dbReference type="PANTHER" id="PTHR43132">
    <property type="entry name" value="ARSENICAL RESISTANCE OPERON REPRESSOR ARSR-RELATED"/>
    <property type="match status" value="1"/>
</dbReference>
<dbReference type="PANTHER" id="PTHR43132:SF8">
    <property type="entry name" value="HTH-TYPE TRANSCRIPTIONAL REGULATOR KMTR"/>
    <property type="match status" value="1"/>
</dbReference>
<dbReference type="NCBIfam" id="NF033788">
    <property type="entry name" value="HTH_metalloreg"/>
    <property type="match status" value="1"/>
</dbReference>
<dbReference type="CDD" id="cd00090">
    <property type="entry name" value="HTH_ARSR"/>
    <property type="match status" value="1"/>
</dbReference>
<dbReference type="PROSITE" id="PS50206">
    <property type="entry name" value="RHODANESE_3"/>
    <property type="match status" value="1"/>
</dbReference>